<protein>
    <submittedName>
        <fullName evidence="2">Uncharacterized protein</fullName>
    </submittedName>
</protein>
<reference evidence="2 3" key="1">
    <citation type="submission" date="2019-05" db="EMBL/GenBank/DDBJ databases">
        <title>Microbulbifer harenosus sp. nov., an alginate-degrading bacterium isolated from coastal sand.</title>
        <authorList>
            <person name="Huang H."/>
            <person name="Mo K."/>
            <person name="Bao S."/>
        </authorList>
    </citation>
    <scope>NUCLEOTIDE SEQUENCE [LARGE SCALE GENOMIC DNA]</scope>
    <source>
        <strain evidence="2 3">HB161719</strain>
    </source>
</reference>
<keyword evidence="1" id="KW-0175">Coiled coil</keyword>
<accession>A0ABY2UG87</accession>
<comment type="caution">
    <text evidence="2">The sequence shown here is derived from an EMBL/GenBank/DDBJ whole genome shotgun (WGS) entry which is preliminary data.</text>
</comment>
<dbReference type="EMBL" id="VANI01000012">
    <property type="protein sequence ID" value="TLM76695.1"/>
    <property type="molecule type" value="Genomic_DNA"/>
</dbReference>
<gene>
    <name evidence="2" type="ORF">FDY93_12060</name>
</gene>
<name>A0ABY2UG87_9GAMM</name>
<feature type="coiled-coil region" evidence="1">
    <location>
        <begin position="69"/>
        <end position="99"/>
    </location>
</feature>
<proteinExistence type="predicted"/>
<evidence type="ECO:0000256" key="1">
    <source>
        <dbReference type="SAM" id="Coils"/>
    </source>
</evidence>
<evidence type="ECO:0000313" key="2">
    <source>
        <dbReference type="EMBL" id="TLM76695.1"/>
    </source>
</evidence>
<dbReference type="RefSeq" id="WP_138236013.1">
    <property type="nucleotide sequence ID" value="NZ_CP185860.1"/>
</dbReference>
<keyword evidence="3" id="KW-1185">Reference proteome</keyword>
<organism evidence="2 3">
    <name type="scientific">Microbulbifer harenosus</name>
    <dbReference type="NCBI Taxonomy" id="2576840"/>
    <lineage>
        <taxon>Bacteria</taxon>
        <taxon>Pseudomonadati</taxon>
        <taxon>Pseudomonadota</taxon>
        <taxon>Gammaproteobacteria</taxon>
        <taxon>Cellvibrionales</taxon>
        <taxon>Microbulbiferaceae</taxon>
        <taxon>Microbulbifer</taxon>
    </lineage>
</organism>
<dbReference type="Proteomes" id="UP000306791">
    <property type="component" value="Unassembled WGS sequence"/>
</dbReference>
<sequence length="325" mass="36257">MSHPQAPHSAKLRCCICSEPISALWQRQQAASEFPHCQSFDCSRFIEQRRNLPVNLFRAQLESVSAQYRERKAAQLEREEKIRARVEAEEQENQQLLNALLKTRPGLAEQDIHRTVIPSGRKRIAPVTPQRMENYRAHLQKIVAAAENFVSAAEIVEDQNLHYAADSHRNNNCFQRSSALQSVSDRLCTMCRGACCSSGGDHAYLSPLILRRILDSNPKLSGDDIVAWYTSSVTAETIEGSCINQTATGCSLPRKLRSDTCNAYYCDAILNYHRDSNEAGEARNVFAIQREATFAGTIDPDTPNGVLATALVTEGGVERFREESG</sequence>
<evidence type="ECO:0000313" key="3">
    <source>
        <dbReference type="Proteomes" id="UP000306791"/>
    </source>
</evidence>